<reference evidence="1 3" key="1">
    <citation type="submission" date="2016-02" db="EMBL/GenBank/DDBJ databases">
        <authorList>
            <person name="Nicholson A.C."/>
            <person name="Humrighouse B.W."/>
            <person name="Loparev V."/>
            <person name="Emery B."/>
            <person name="Graziano J."/>
            <person name="McQuiston J.R."/>
        </authorList>
    </citation>
    <scope>NUCLEOTIDE SEQUENCE [LARGE SCALE GENOMIC DNA]</scope>
    <source>
        <strain evidence="1 3">E6809</strain>
    </source>
</reference>
<accession>A0A494J1U5</accession>
<organism evidence="2">
    <name type="scientific">Elizabethkingia anophelis</name>
    <dbReference type="NCBI Taxonomy" id="1117645"/>
    <lineage>
        <taxon>Bacteria</taxon>
        <taxon>Pseudomonadati</taxon>
        <taxon>Bacteroidota</taxon>
        <taxon>Flavobacteriia</taxon>
        <taxon>Flavobacteriales</taxon>
        <taxon>Weeksellaceae</taxon>
        <taxon>Elizabethkingia</taxon>
    </lineage>
</organism>
<evidence type="ECO:0000313" key="3">
    <source>
        <dbReference type="Proteomes" id="UP000189738"/>
    </source>
</evidence>
<gene>
    <name evidence="1" type="ORF">AYC66_18030</name>
    <name evidence="2" type="ORF">BAY09_08505</name>
</gene>
<dbReference type="EMBL" id="CP014339">
    <property type="protein sequence ID" value="AQX52460.1"/>
    <property type="molecule type" value="Genomic_DNA"/>
</dbReference>
<dbReference type="Proteomes" id="UP000189738">
    <property type="component" value="Chromosome"/>
</dbReference>
<proteinExistence type="predicted"/>
<dbReference type="AlphaFoldDB" id="A0A494J1U5"/>
<reference evidence="2" key="2">
    <citation type="submission" date="2016-06" db="EMBL/GenBank/DDBJ databases">
        <authorList>
            <person name="Nicholson A.C."/>
        </authorList>
    </citation>
    <scope>NUCLEOTIDE SEQUENCE [LARGE SCALE GENOMIC DNA]</scope>
    <source>
        <strain evidence="2">E6809</strain>
    </source>
</reference>
<evidence type="ECO:0000313" key="2">
    <source>
        <dbReference type="EMBL" id="OPB47223.1"/>
    </source>
</evidence>
<name>A0A494J1U5_9FLAO</name>
<protein>
    <submittedName>
        <fullName evidence="2">Uncharacterized protein</fullName>
    </submittedName>
</protein>
<dbReference type="EMBL" id="MAHS01000016">
    <property type="protein sequence ID" value="OPB47223.1"/>
    <property type="molecule type" value="Genomic_DNA"/>
</dbReference>
<evidence type="ECO:0000313" key="1">
    <source>
        <dbReference type="EMBL" id="AQX52460.1"/>
    </source>
</evidence>
<sequence length="105" mass="12393">MLSTNLEKKSEMKSFLGSRIKKQVIHTTISGSQRIKFARIDLENGTNILYNFKKCVVRDFQNKVLREVTSSELVHIKRHIRIHLHVQRNRFAERIGMKFTPEKVN</sequence>